<organism evidence="4 5">
    <name type="scientific">Eucalyptus globulus</name>
    <name type="common">Tasmanian blue gum</name>
    <dbReference type="NCBI Taxonomy" id="34317"/>
    <lineage>
        <taxon>Eukaryota</taxon>
        <taxon>Viridiplantae</taxon>
        <taxon>Streptophyta</taxon>
        <taxon>Embryophyta</taxon>
        <taxon>Tracheophyta</taxon>
        <taxon>Spermatophyta</taxon>
        <taxon>Magnoliopsida</taxon>
        <taxon>eudicotyledons</taxon>
        <taxon>Gunneridae</taxon>
        <taxon>Pentapetalae</taxon>
        <taxon>rosids</taxon>
        <taxon>malvids</taxon>
        <taxon>Myrtales</taxon>
        <taxon>Myrtaceae</taxon>
        <taxon>Myrtoideae</taxon>
        <taxon>Eucalypteae</taxon>
        <taxon>Eucalyptus</taxon>
    </lineage>
</organism>
<dbReference type="EMBL" id="JBJKBG010000007">
    <property type="protein sequence ID" value="KAL3732244.1"/>
    <property type="molecule type" value="Genomic_DNA"/>
</dbReference>
<dbReference type="PANTHER" id="PTHR26379">
    <property type="entry name" value="BTB/POZ AND MATH DOMAIN-CONTAINING PROTEIN 1"/>
    <property type="match status" value="1"/>
</dbReference>
<feature type="domain" description="BTB" evidence="3">
    <location>
        <begin position="46"/>
        <end position="103"/>
    </location>
</feature>
<protein>
    <recommendedName>
        <fullName evidence="3">BTB domain-containing protein</fullName>
    </recommendedName>
</protein>
<dbReference type="Pfam" id="PF24570">
    <property type="entry name" value="BACK_BPM_SPOP"/>
    <property type="match status" value="1"/>
</dbReference>
<comment type="pathway">
    <text evidence="1">Protein modification; protein ubiquitination.</text>
</comment>
<dbReference type="Pfam" id="PF00651">
    <property type="entry name" value="BTB"/>
    <property type="match status" value="1"/>
</dbReference>
<dbReference type="PROSITE" id="PS50097">
    <property type="entry name" value="BTB"/>
    <property type="match status" value="1"/>
</dbReference>
<evidence type="ECO:0000313" key="5">
    <source>
        <dbReference type="Proteomes" id="UP001634007"/>
    </source>
</evidence>
<dbReference type="InterPro" id="IPR000210">
    <property type="entry name" value="BTB/POZ_dom"/>
</dbReference>
<dbReference type="InterPro" id="IPR011333">
    <property type="entry name" value="SKP1/BTB/POZ_sf"/>
</dbReference>
<dbReference type="Gene3D" id="3.30.710.10">
    <property type="entry name" value="Potassium Channel Kv1.1, Chain A"/>
    <property type="match status" value="1"/>
</dbReference>
<dbReference type="SUPFAM" id="SSF54695">
    <property type="entry name" value="POZ domain"/>
    <property type="match status" value="1"/>
</dbReference>
<evidence type="ECO:0000313" key="4">
    <source>
        <dbReference type="EMBL" id="KAL3732244.1"/>
    </source>
</evidence>
<comment type="caution">
    <text evidence="4">The sequence shown here is derived from an EMBL/GenBank/DDBJ whole genome shotgun (WGS) entry which is preliminary data.</text>
</comment>
<proteinExistence type="inferred from homology"/>
<keyword evidence="5" id="KW-1185">Reference proteome</keyword>
<dbReference type="Proteomes" id="UP001634007">
    <property type="component" value="Unassembled WGS sequence"/>
</dbReference>
<evidence type="ECO:0000259" key="3">
    <source>
        <dbReference type="PROSITE" id="PS50097"/>
    </source>
</evidence>
<evidence type="ECO:0000256" key="1">
    <source>
        <dbReference type="ARBA" id="ARBA00004906"/>
    </source>
</evidence>
<dbReference type="AlphaFoldDB" id="A0ABD3JWG2"/>
<evidence type="ECO:0000256" key="2">
    <source>
        <dbReference type="ARBA" id="ARBA00010846"/>
    </source>
</evidence>
<sequence length="250" mass="28221">MSSEVGYHLFLKRDDPEVSHYIKNDRHPALGSTALSELCWIFGLGIDINFLVGDKIFKVHREILATRSPLFGPIGNRDIEKLVVEDVDPYIFEAMLEFIYSNKFPDVSEIAGLISPFAYADVVLHLVAATDCYSLDRSRLLCNQSWASRSPPETTATIVVLADQHRFHKLKAIRLKFAANLANLGAVAKSEGFKHLERVTVLWYRQSFCRLSALSTNLPTVPQRNSSMVGQRPALKQQVKEKADKFCIIR</sequence>
<reference evidence="4 5" key="1">
    <citation type="submission" date="2024-11" db="EMBL/GenBank/DDBJ databases">
        <title>Chromosome-level genome assembly of Eucalyptus globulus Labill. provides insights into its genome evolution.</title>
        <authorList>
            <person name="Li X."/>
        </authorList>
    </citation>
    <scope>NUCLEOTIDE SEQUENCE [LARGE SCALE GENOMIC DNA]</scope>
    <source>
        <strain evidence="4">CL2024</strain>
        <tissue evidence="4">Fresh tender leaves</tissue>
    </source>
</reference>
<dbReference type="PANTHER" id="PTHR26379:SF293">
    <property type="entry name" value="BTB_POZ AND MATH DOMAIN-CONTAINING PROTEIN 3"/>
    <property type="match status" value="1"/>
</dbReference>
<dbReference type="Gene3D" id="1.25.40.420">
    <property type="match status" value="1"/>
</dbReference>
<gene>
    <name evidence="4" type="ORF">ACJRO7_028990</name>
</gene>
<comment type="similarity">
    <text evidence="2">Belongs to the Tdpoz family.</text>
</comment>
<accession>A0ABD3JWG2</accession>
<dbReference type="SMART" id="SM00225">
    <property type="entry name" value="BTB"/>
    <property type="match status" value="1"/>
</dbReference>
<dbReference type="InterPro" id="IPR056423">
    <property type="entry name" value="BACK_BPM_SPOP"/>
</dbReference>
<dbReference type="InterPro" id="IPR045005">
    <property type="entry name" value="BPM1-6"/>
</dbReference>
<name>A0ABD3JWG2_EUCGL</name>